<dbReference type="EMBL" id="VSRR010124455">
    <property type="protein sequence ID" value="MPD00790.1"/>
    <property type="molecule type" value="Genomic_DNA"/>
</dbReference>
<accession>A0A5B7K1C6</accession>
<evidence type="ECO:0000256" key="1">
    <source>
        <dbReference type="SAM" id="SignalP"/>
    </source>
</evidence>
<reference evidence="2 3" key="1">
    <citation type="submission" date="2019-05" db="EMBL/GenBank/DDBJ databases">
        <title>Another draft genome of Portunus trituberculatus and its Hox gene families provides insights of decapod evolution.</title>
        <authorList>
            <person name="Jeong J.-H."/>
            <person name="Song I."/>
            <person name="Kim S."/>
            <person name="Choi T."/>
            <person name="Kim D."/>
            <person name="Ryu S."/>
            <person name="Kim W."/>
        </authorList>
    </citation>
    <scope>NUCLEOTIDE SEQUENCE [LARGE SCALE GENOMIC DNA]</scope>
    <source>
        <tissue evidence="2">Muscle</tissue>
    </source>
</reference>
<sequence length="67" mass="7420">MTKRSRGVLLHTAAVTLTLGDASLDRTQPLRPSLVRLTSASCDGTQVFFDHLANCRDGRERNMVVTY</sequence>
<protein>
    <recommendedName>
        <fullName evidence="4">Secreted protein</fullName>
    </recommendedName>
</protein>
<evidence type="ECO:0000313" key="3">
    <source>
        <dbReference type="Proteomes" id="UP000324222"/>
    </source>
</evidence>
<proteinExistence type="predicted"/>
<dbReference type="AlphaFoldDB" id="A0A5B7K1C6"/>
<gene>
    <name evidence="2" type="ORF">E2C01_096289</name>
</gene>
<dbReference type="Proteomes" id="UP000324222">
    <property type="component" value="Unassembled WGS sequence"/>
</dbReference>
<comment type="caution">
    <text evidence="2">The sequence shown here is derived from an EMBL/GenBank/DDBJ whole genome shotgun (WGS) entry which is preliminary data.</text>
</comment>
<keyword evidence="1" id="KW-0732">Signal</keyword>
<feature type="chain" id="PRO_5022769749" description="Secreted protein" evidence="1">
    <location>
        <begin position="21"/>
        <end position="67"/>
    </location>
</feature>
<evidence type="ECO:0000313" key="2">
    <source>
        <dbReference type="EMBL" id="MPD00790.1"/>
    </source>
</evidence>
<name>A0A5B7K1C6_PORTR</name>
<organism evidence="2 3">
    <name type="scientific">Portunus trituberculatus</name>
    <name type="common">Swimming crab</name>
    <name type="synonym">Neptunus trituberculatus</name>
    <dbReference type="NCBI Taxonomy" id="210409"/>
    <lineage>
        <taxon>Eukaryota</taxon>
        <taxon>Metazoa</taxon>
        <taxon>Ecdysozoa</taxon>
        <taxon>Arthropoda</taxon>
        <taxon>Crustacea</taxon>
        <taxon>Multicrustacea</taxon>
        <taxon>Malacostraca</taxon>
        <taxon>Eumalacostraca</taxon>
        <taxon>Eucarida</taxon>
        <taxon>Decapoda</taxon>
        <taxon>Pleocyemata</taxon>
        <taxon>Brachyura</taxon>
        <taxon>Eubrachyura</taxon>
        <taxon>Portunoidea</taxon>
        <taxon>Portunidae</taxon>
        <taxon>Portuninae</taxon>
        <taxon>Portunus</taxon>
    </lineage>
</organism>
<feature type="signal peptide" evidence="1">
    <location>
        <begin position="1"/>
        <end position="20"/>
    </location>
</feature>
<evidence type="ECO:0008006" key="4">
    <source>
        <dbReference type="Google" id="ProtNLM"/>
    </source>
</evidence>
<keyword evidence="3" id="KW-1185">Reference proteome</keyword>